<dbReference type="SUPFAM" id="SSF55008">
    <property type="entry name" value="HMA, heavy metal-associated domain"/>
    <property type="match status" value="1"/>
</dbReference>
<dbReference type="EMBL" id="JBCITM010000005">
    <property type="protein sequence ID" value="MEN1760182.1"/>
    <property type="molecule type" value="Genomic_DNA"/>
</dbReference>
<dbReference type="InterPro" id="IPR006121">
    <property type="entry name" value="HMA_dom"/>
</dbReference>
<proteinExistence type="predicted"/>
<name>A0ABU9VSN7_9CLOT</name>
<reference evidence="3 4" key="1">
    <citation type="submission" date="2024-04" db="EMBL/GenBank/DDBJ databases">
        <title>Genome sequencing and metabolic network reconstruction of aminoacids and betaine degradation by Anoxynatronum sibiricum.</title>
        <authorList>
            <person name="Detkova E.N."/>
            <person name="Boltjanskaja Y.V."/>
            <person name="Mardanov A.V."/>
            <person name="Kevbrin V."/>
        </authorList>
    </citation>
    <scope>NUCLEOTIDE SEQUENCE [LARGE SCALE GENOMIC DNA]</scope>
    <source>
        <strain evidence="3 4">Z-7981</strain>
    </source>
</reference>
<accession>A0ABU9VSN7</accession>
<evidence type="ECO:0000259" key="2">
    <source>
        <dbReference type="PROSITE" id="PS50846"/>
    </source>
</evidence>
<dbReference type="RefSeq" id="WP_343185502.1">
    <property type="nucleotide sequence ID" value="NZ_JBCITM010000005.1"/>
</dbReference>
<dbReference type="PROSITE" id="PS50846">
    <property type="entry name" value="HMA_2"/>
    <property type="match status" value="1"/>
</dbReference>
<evidence type="ECO:0000313" key="3">
    <source>
        <dbReference type="EMBL" id="MEN1760182.1"/>
    </source>
</evidence>
<keyword evidence="4" id="KW-1185">Reference proteome</keyword>
<dbReference type="InterPro" id="IPR036163">
    <property type="entry name" value="HMA_dom_sf"/>
</dbReference>
<evidence type="ECO:0000313" key="4">
    <source>
        <dbReference type="Proteomes" id="UP001407405"/>
    </source>
</evidence>
<organism evidence="3 4">
    <name type="scientific">Anoxynatronum sibiricum</name>
    <dbReference type="NCBI Taxonomy" id="210623"/>
    <lineage>
        <taxon>Bacteria</taxon>
        <taxon>Bacillati</taxon>
        <taxon>Bacillota</taxon>
        <taxon>Clostridia</taxon>
        <taxon>Eubacteriales</taxon>
        <taxon>Clostridiaceae</taxon>
        <taxon>Anoxynatronum</taxon>
    </lineage>
</organism>
<dbReference type="PROSITE" id="PS01047">
    <property type="entry name" value="HMA_1"/>
    <property type="match status" value="1"/>
</dbReference>
<keyword evidence="1" id="KW-0479">Metal-binding</keyword>
<dbReference type="Proteomes" id="UP001407405">
    <property type="component" value="Unassembled WGS sequence"/>
</dbReference>
<feature type="domain" description="HMA" evidence="2">
    <location>
        <begin position="1"/>
        <end position="66"/>
    </location>
</feature>
<gene>
    <name evidence="3" type="ORF">AAIG11_06850</name>
</gene>
<comment type="caution">
    <text evidence="3">The sequence shown here is derived from an EMBL/GenBank/DDBJ whole genome shotgun (WGS) entry which is preliminary data.</text>
</comment>
<dbReference type="Gene3D" id="3.30.70.100">
    <property type="match status" value="1"/>
</dbReference>
<dbReference type="Pfam" id="PF00403">
    <property type="entry name" value="HMA"/>
    <property type="match status" value="1"/>
</dbReference>
<protein>
    <submittedName>
        <fullName evidence="3">Heavy-metal-associated domain-containing protein</fullName>
    </submittedName>
</protein>
<dbReference type="PRINTS" id="PR00944">
    <property type="entry name" value="CUEXPORT"/>
</dbReference>
<evidence type="ECO:0000256" key="1">
    <source>
        <dbReference type="ARBA" id="ARBA00022723"/>
    </source>
</evidence>
<sequence length="71" mass="7653">MRKLVKIKGMTCGHCSARVEKMLKGLEGVTDVVVDLEGENAIINLAAPVDDALIREAIDDAGYDVIAIQQQ</sequence>
<dbReference type="InterPro" id="IPR017969">
    <property type="entry name" value="Heavy-metal-associated_CS"/>
</dbReference>
<dbReference type="CDD" id="cd00371">
    <property type="entry name" value="HMA"/>
    <property type="match status" value="1"/>
</dbReference>
<dbReference type="InterPro" id="IPR000428">
    <property type="entry name" value="Cu-bd"/>
</dbReference>